<keyword evidence="2" id="KW-1185">Reference proteome</keyword>
<organism evidence="1 2">
    <name type="scientific">Meloidogyne enterolobii</name>
    <name type="common">Root-knot nematode worm</name>
    <name type="synonym">Meloidogyne mayaguensis</name>
    <dbReference type="NCBI Taxonomy" id="390850"/>
    <lineage>
        <taxon>Eukaryota</taxon>
        <taxon>Metazoa</taxon>
        <taxon>Ecdysozoa</taxon>
        <taxon>Nematoda</taxon>
        <taxon>Chromadorea</taxon>
        <taxon>Rhabditida</taxon>
        <taxon>Tylenchina</taxon>
        <taxon>Tylenchomorpha</taxon>
        <taxon>Tylenchoidea</taxon>
        <taxon>Meloidogynidae</taxon>
        <taxon>Meloidogyninae</taxon>
        <taxon>Meloidogyne</taxon>
    </lineage>
</organism>
<reference evidence="1" key="1">
    <citation type="submission" date="2023-11" db="EMBL/GenBank/DDBJ databases">
        <authorList>
            <person name="Poullet M."/>
        </authorList>
    </citation>
    <scope>NUCLEOTIDE SEQUENCE</scope>
    <source>
        <strain evidence="1">E1834</strain>
    </source>
</reference>
<sequence>MVNTDKYSKEVTESLKVELTRELLKIYNNNDKFRDEYLSQEIRDAKWRIIKFLQIEGIFEDIFEKPNEHIDAYHLLKNGIYYLIRTSPI</sequence>
<dbReference type="EMBL" id="CAVMJV010000029">
    <property type="protein sequence ID" value="CAK5076170.1"/>
    <property type="molecule type" value="Genomic_DNA"/>
</dbReference>
<evidence type="ECO:0000313" key="2">
    <source>
        <dbReference type="Proteomes" id="UP001497535"/>
    </source>
</evidence>
<accession>A0ACB0ZB24</accession>
<proteinExistence type="predicted"/>
<name>A0ACB0ZB24_MELEN</name>
<dbReference type="Proteomes" id="UP001497535">
    <property type="component" value="Unassembled WGS sequence"/>
</dbReference>
<evidence type="ECO:0000313" key="1">
    <source>
        <dbReference type="EMBL" id="CAK5076170.1"/>
    </source>
</evidence>
<comment type="caution">
    <text evidence="1">The sequence shown here is derived from an EMBL/GenBank/DDBJ whole genome shotgun (WGS) entry which is preliminary data.</text>
</comment>
<protein>
    <submittedName>
        <fullName evidence="1">Uncharacterized protein</fullName>
    </submittedName>
</protein>
<gene>
    <name evidence="1" type="ORF">MENTE1834_LOCUS23027</name>
</gene>